<dbReference type="EMBL" id="LDJX01000007">
    <property type="protein sequence ID" value="KPM30682.1"/>
    <property type="molecule type" value="Genomic_DNA"/>
</dbReference>
<evidence type="ECO:0000313" key="2">
    <source>
        <dbReference type="EMBL" id="KPM30682.1"/>
    </source>
</evidence>
<reference evidence="2 3" key="1">
    <citation type="submission" date="2015-09" db="EMBL/GenBank/DDBJ databases">
        <title>Genome sequence of the marine flavobacterium Croceitalea dokdonensis DOKDO 023 that contains proton- and sodium-pumping rhodopsins.</title>
        <authorList>
            <person name="Kwon S.-K."/>
            <person name="Lee H.K."/>
            <person name="Kwak M.-J."/>
            <person name="Kim J.F."/>
        </authorList>
    </citation>
    <scope>NUCLEOTIDE SEQUENCE [LARGE SCALE GENOMIC DNA]</scope>
    <source>
        <strain evidence="2 3">DOKDO 023</strain>
    </source>
</reference>
<dbReference type="Gene3D" id="2.60.120.560">
    <property type="entry name" value="Exo-inulinase, domain 1"/>
    <property type="match status" value="1"/>
</dbReference>
<sequence>MIFLLTIGNVFRMHVHLKKESAKVFLSISKPAKMKSNFFIILFVLCYFGCAPKKEKSPDIWNTKQAVLKNKVHNQLLEYEKEAGWRLLFDGKSLNGWHLYNKRDATKQSAWEVRDGLLYCNPKDENKLAGDLVTDEAFEDYELSFEWKIASRGNSGIFINVQERPEILQTYHSGPEYQLLDSDHMDYDIATKRPGCLYGFLPQENRVEVHSTGQWNNSTIKQKNGTVQFYLNGVLTATEDFNSDRWKTRVSTSNFANHPHFGTHTKGQIALQNWYFEVWFRNMKIREL</sequence>
<dbReference type="Proteomes" id="UP000050280">
    <property type="component" value="Unassembled WGS sequence"/>
</dbReference>
<protein>
    <submittedName>
        <fullName evidence="2">Secreted glycosyl hydrolase</fullName>
    </submittedName>
</protein>
<keyword evidence="3" id="KW-1185">Reference proteome</keyword>
<gene>
    <name evidence="2" type="ORF">I595_3178</name>
</gene>
<organism evidence="2 3">
    <name type="scientific">Croceitalea dokdonensis DOKDO 023</name>
    <dbReference type="NCBI Taxonomy" id="1300341"/>
    <lineage>
        <taxon>Bacteria</taxon>
        <taxon>Pseudomonadati</taxon>
        <taxon>Bacteroidota</taxon>
        <taxon>Flavobacteriia</taxon>
        <taxon>Flavobacteriales</taxon>
        <taxon>Flavobacteriaceae</taxon>
        <taxon>Croceitalea</taxon>
    </lineage>
</organism>
<name>A0A0P7ANN9_9FLAO</name>
<dbReference type="InterPro" id="IPR010496">
    <property type="entry name" value="AL/BT2_dom"/>
</dbReference>
<dbReference type="AlphaFoldDB" id="A0A0P7ANN9"/>
<comment type="caution">
    <text evidence="2">The sequence shown here is derived from an EMBL/GenBank/DDBJ whole genome shotgun (WGS) entry which is preliminary data.</text>
</comment>
<evidence type="ECO:0000259" key="1">
    <source>
        <dbReference type="Pfam" id="PF06439"/>
    </source>
</evidence>
<dbReference type="STRING" id="1300341.I595_3178"/>
<accession>A0A0P7ANN9</accession>
<dbReference type="Pfam" id="PF06439">
    <property type="entry name" value="3keto-disac_hyd"/>
    <property type="match status" value="1"/>
</dbReference>
<evidence type="ECO:0000313" key="3">
    <source>
        <dbReference type="Proteomes" id="UP000050280"/>
    </source>
</evidence>
<dbReference type="GO" id="GO:0016787">
    <property type="term" value="F:hydrolase activity"/>
    <property type="evidence" value="ECO:0007669"/>
    <property type="project" value="UniProtKB-KW"/>
</dbReference>
<feature type="domain" description="3-keto-alpha-glucoside-1,2-lyase/3-keto-2-hydroxy-glucal hydratase" evidence="1">
    <location>
        <begin position="84"/>
        <end position="286"/>
    </location>
</feature>
<proteinExistence type="predicted"/>
<keyword evidence="2" id="KW-0378">Hydrolase</keyword>